<dbReference type="AlphaFoldDB" id="A0A9Q3JCG5"/>
<gene>
    <name evidence="1" type="ORF">O181_099318</name>
</gene>
<dbReference type="EMBL" id="AVOT02068340">
    <property type="protein sequence ID" value="MBW0559603.1"/>
    <property type="molecule type" value="Genomic_DNA"/>
</dbReference>
<sequence length="115" mass="12764">MAAISTGYFNFSSGHQGTSSRGIIKAQGQVSKPQIPMRPSIHQWLFSFTVFLQGNTGSSFSKDIQEAVQNNLSRVNAPSIHLGNNIYFNTVWIHQDLSPGRILRQSSAIDFTSHR</sequence>
<organism evidence="1 2">
    <name type="scientific">Austropuccinia psidii MF-1</name>
    <dbReference type="NCBI Taxonomy" id="1389203"/>
    <lineage>
        <taxon>Eukaryota</taxon>
        <taxon>Fungi</taxon>
        <taxon>Dikarya</taxon>
        <taxon>Basidiomycota</taxon>
        <taxon>Pucciniomycotina</taxon>
        <taxon>Pucciniomycetes</taxon>
        <taxon>Pucciniales</taxon>
        <taxon>Sphaerophragmiaceae</taxon>
        <taxon>Austropuccinia</taxon>
    </lineage>
</organism>
<keyword evidence="2" id="KW-1185">Reference proteome</keyword>
<accession>A0A9Q3JCG5</accession>
<evidence type="ECO:0000313" key="1">
    <source>
        <dbReference type="EMBL" id="MBW0559603.1"/>
    </source>
</evidence>
<feature type="non-terminal residue" evidence="1">
    <location>
        <position position="115"/>
    </location>
</feature>
<comment type="caution">
    <text evidence="1">The sequence shown here is derived from an EMBL/GenBank/DDBJ whole genome shotgun (WGS) entry which is preliminary data.</text>
</comment>
<dbReference type="Proteomes" id="UP000765509">
    <property type="component" value="Unassembled WGS sequence"/>
</dbReference>
<reference evidence="1" key="1">
    <citation type="submission" date="2021-03" db="EMBL/GenBank/DDBJ databases">
        <title>Draft genome sequence of rust myrtle Austropuccinia psidii MF-1, a brazilian biotype.</title>
        <authorList>
            <person name="Quecine M.C."/>
            <person name="Pachon D.M.R."/>
            <person name="Bonatelli M.L."/>
            <person name="Correr F.H."/>
            <person name="Franceschini L.M."/>
            <person name="Leite T.F."/>
            <person name="Margarido G.R.A."/>
            <person name="Almeida C.A."/>
            <person name="Ferrarezi J.A."/>
            <person name="Labate C.A."/>
        </authorList>
    </citation>
    <scope>NUCLEOTIDE SEQUENCE</scope>
    <source>
        <strain evidence="1">MF-1</strain>
    </source>
</reference>
<name>A0A9Q3JCG5_9BASI</name>
<evidence type="ECO:0000313" key="2">
    <source>
        <dbReference type="Proteomes" id="UP000765509"/>
    </source>
</evidence>
<proteinExistence type="predicted"/>
<protein>
    <submittedName>
        <fullName evidence="1">Uncharacterized protein</fullName>
    </submittedName>
</protein>